<dbReference type="Proteomes" id="UP000298264">
    <property type="component" value="Unassembled WGS sequence"/>
</dbReference>
<dbReference type="EMBL" id="RQHV01000042">
    <property type="protein sequence ID" value="TGN11160.1"/>
    <property type="molecule type" value="Genomic_DNA"/>
</dbReference>
<evidence type="ECO:0000313" key="2">
    <source>
        <dbReference type="Proteomes" id="UP000298264"/>
    </source>
</evidence>
<dbReference type="OrthoDB" id="334924at2"/>
<protein>
    <submittedName>
        <fullName evidence="1">Uncharacterized protein</fullName>
    </submittedName>
</protein>
<organism evidence="1 2">
    <name type="scientific">Leptospira ilyithenensis</name>
    <dbReference type="NCBI Taxonomy" id="2484901"/>
    <lineage>
        <taxon>Bacteria</taxon>
        <taxon>Pseudomonadati</taxon>
        <taxon>Spirochaetota</taxon>
        <taxon>Spirochaetia</taxon>
        <taxon>Leptospirales</taxon>
        <taxon>Leptospiraceae</taxon>
        <taxon>Leptospira</taxon>
    </lineage>
</organism>
<evidence type="ECO:0000313" key="1">
    <source>
        <dbReference type="EMBL" id="TGN11160.1"/>
    </source>
</evidence>
<dbReference type="RefSeq" id="WP_135763913.1">
    <property type="nucleotide sequence ID" value="NZ_RQHV01000042.1"/>
</dbReference>
<sequence>MENDPSLSPTPFLEIRDPQIDVKEIMREIESKIPLPPPTKLELERISKMQFQPESPEGYRKFDPAGTAHLFEKGIAPPKFTNPKLWFVKGPIKFLFTRFIEFYGLVDKKLSENRIKAFFSVLHELIRLAKRMQNLEKRFESFYKDHLLQADVKKMSGEPTFGWANYQFIDDAGLSDDWDLAISDMKEKGKLEVIFPEWGSLLKKLTIESIPFNSYTESKNEFEFVQKKITSDIKLVDSLFPLKHLETNHIIIGLSLNRFPSIVLERIFAEISGCLQPGGYLYFSVQLENEDNHSPFQDIQLSKIDLKKLPNYLKAFGLSEERDLTKSSSKKILRYKKIS</sequence>
<dbReference type="AlphaFoldDB" id="A0A4R9LTY7"/>
<keyword evidence="2" id="KW-1185">Reference proteome</keyword>
<accession>A0A4R9LTY7</accession>
<name>A0A4R9LTY7_9LEPT</name>
<gene>
    <name evidence="1" type="ORF">EHS11_08385</name>
</gene>
<proteinExistence type="predicted"/>
<dbReference type="NCBIfam" id="NF047736">
    <property type="entry name" value="LIC_10202_fam"/>
    <property type="match status" value="1"/>
</dbReference>
<reference evidence="1" key="1">
    <citation type="journal article" date="2019" name="PLoS Negl. Trop. Dis.">
        <title>Revisiting the worldwide diversity of Leptospira species in the environment.</title>
        <authorList>
            <person name="Vincent A.T."/>
            <person name="Schiettekatte O."/>
            <person name="Bourhy P."/>
            <person name="Veyrier F.J."/>
            <person name="Picardeau M."/>
        </authorList>
    </citation>
    <scope>NUCLEOTIDE SEQUENCE [LARGE SCALE GENOMIC DNA]</scope>
    <source>
        <strain evidence="1">201400974</strain>
    </source>
</reference>
<comment type="caution">
    <text evidence="1">The sequence shown here is derived from an EMBL/GenBank/DDBJ whole genome shotgun (WGS) entry which is preliminary data.</text>
</comment>